<dbReference type="Proteomes" id="UP000177309">
    <property type="component" value="Unassembled WGS sequence"/>
</dbReference>
<sequence>MVNNQKNCQACGGKVTIEKVNLEEYEEGKLYLMEKVPAYVCQDCGEIWVPEEIMQEFEKMISLAQAKKTNNNRKG</sequence>
<proteinExistence type="predicted"/>
<dbReference type="EMBL" id="MEUI01000012">
    <property type="protein sequence ID" value="OGC34852.1"/>
    <property type="molecule type" value="Genomic_DNA"/>
</dbReference>
<organism evidence="1 2">
    <name type="scientific">candidate division WOR-1 bacterium RIFOXYC2_FULL_41_25</name>
    <dbReference type="NCBI Taxonomy" id="1802586"/>
    <lineage>
        <taxon>Bacteria</taxon>
        <taxon>Bacillati</taxon>
        <taxon>Saganbacteria</taxon>
    </lineage>
</organism>
<dbReference type="Gene3D" id="3.10.20.860">
    <property type="match status" value="1"/>
</dbReference>
<comment type="caution">
    <text evidence="1">The sequence shown here is derived from an EMBL/GenBank/DDBJ whole genome shotgun (WGS) entry which is preliminary data.</text>
</comment>
<dbReference type="NCBIfam" id="TIGR03831">
    <property type="entry name" value="YgiT_finger"/>
    <property type="match status" value="1"/>
</dbReference>
<accession>A0A1F4TQ54</accession>
<evidence type="ECO:0000313" key="2">
    <source>
        <dbReference type="Proteomes" id="UP000177309"/>
    </source>
</evidence>
<evidence type="ECO:0008006" key="3">
    <source>
        <dbReference type="Google" id="ProtNLM"/>
    </source>
</evidence>
<dbReference type="AlphaFoldDB" id="A0A1F4TQ54"/>
<reference evidence="1 2" key="1">
    <citation type="journal article" date="2016" name="Nat. Commun.">
        <title>Thousands of microbial genomes shed light on interconnected biogeochemical processes in an aquifer system.</title>
        <authorList>
            <person name="Anantharaman K."/>
            <person name="Brown C.T."/>
            <person name="Hug L.A."/>
            <person name="Sharon I."/>
            <person name="Castelle C.J."/>
            <person name="Probst A.J."/>
            <person name="Thomas B.C."/>
            <person name="Singh A."/>
            <person name="Wilkins M.J."/>
            <person name="Karaoz U."/>
            <person name="Brodie E.L."/>
            <person name="Williams K.H."/>
            <person name="Hubbard S.S."/>
            <person name="Banfield J.F."/>
        </authorList>
    </citation>
    <scope>NUCLEOTIDE SEQUENCE [LARGE SCALE GENOMIC DNA]</scope>
</reference>
<evidence type="ECO:0000313" key="1">
    <source>
        <dbReference type="EMBL" id="OGC34852.1"/>
    </source>
</evidence>
<gene>
    <name evidence="1" type="ORF">A2462_05565</name>
</gene>
<protein>
    <recommendedName>
        <fullName evidence="3">YgiT-type zinc finger domain-containing protein</fullName>
    </recommendedName>
</protein>
<dbReference type="InterPro" id="IPR022453">
    <property type="entry name" value="Znf_MqsA-type"/>
</dbReference>
<name>A0A1F4TQ54_UNCSA</name>